<reference evidence="4" key="2">
    <citation type="submission" date="2023-07" db="EMBL/GenBank/DDBJ databases">
        <title>Cedecea davisae an AmpC producer and its therapeutic implications.</title>
        <authorList>
            <person name="Notter J."/>
        </authorList>
    </citation>
    <scope>NUCLEOTIDE SEQUENCE [LARGE SCALE GENOMIC DNA]</scope>
    <source>
        <strain evidence="4">1</strain>
    </source>
</reference>
<keyword evidence="2" id="KW-0472">Membrane</keyword>
<organism evidence="3 4">
    <name type="scientific">Cedecea davisae</name>
    <dbReference type="NCBI Taxonomy" id="158484"/>
    <lineage>
        <taxon>Bacteria</taxon>
        <taxon>Pseudomonadati</taxon>
        <taxon>Pseudomonadota</taxon>
        <taxon>Gammaproteobacteria</taxon>
        <taxon>Enterobacterales</taxon>
        <taxon>Enterobacteriaceae</taxon>
        <taxon>Cedecea</taxon>
    </lineage>
</organism>
<feature type="compositionally biased region" description="Low complexity" evidence="1">
    <location>
        <begin position="270"/>
        <end position="279"/>
    </location>
</feature>
<keyword evidence="2" id="KW-1133">Transmembrane helix</keyword>
<feature type="transmembrane region" description="Helical" evidence="2">
    <location>
        <begin position="193"/>
        <end position="211"/>
    </location>
</feature>
<keyword evidence="2" id="KW-0812">Transmembrane</keyword>
<dbReference type="InterPro" id="IPR047774">
    <property type="entry name" value="SrfA-like"/>
</dbReference>
<gene>
    <name evidence="3" type="ORF">KC222_10065</name>
</gene>
<evidence type="ECO:0000256" key="2">
    <source>
        <dbReference type="SAM" id="Phobius"/>
    </source>
</evidence>
<proteinExistence type="predicted"/>
<evidence type="ECO:0000256" key="1">
    <source>
        <dbReference type="SAM" id="MobiDB-lite"/>
    </source>
</evidence>
<evidence type="ECO:0000313" key="4">
    <source>
        <dbReference type="Proteomes" id="UP000686327"/>
    </source>
</evidence>
<sequence>MFLCSDRLEKFQSMGENGQAVYISALQLRETLRLRRHAAIADTLAIPQVSEQGDRIDWYAPFSGDVIPWAAATESEKQTALSQLELNQSALRKFSEDLSQNPHPEQRLFGQLLDKALQFPDNQHVWLVDGKPVISFWGFVNARHQMRLDPLDCLRPAVPGSAPVAPVAAAQAVPVGTVAAPLRRGWWWRFPGWLRWLLPLLLLLLIALLFLRSCVPGVAIPGFNGLSGHLPLFSTSEPAVAAHSVSTGEPGVATTPLPGLTTETGREAEAASAAGVESTQLVPESEQILGSDPAAEPPQPAGSPAQAEASVPEAQPETSEPTISTGAKAPLSIPAGALAQGNTDFLNGRWHAGSGIQDRRTGKPLSLNYQIKDGQGAVQMTRGDGVDCRGEVKAAIQSGQLVINNQGEAQCSDGSVYQMPEILCTPGAQSVADCKGRYDAKTLFPLSMKQEASHAG</sequence>
<accession>A0ABS6DGM7</accession>
<keyword evidence="4" id="KW-1185">Reference proteome</keyword>
<dbReference type="Proteomes" id="UP000686327">
    <property type="component" value="Unassembled WGS sequence"/>
</dbReference>
<name>A0ABS6DGM7_9ENTR</name>
<evidence type="ECO:0008006" key="5">
    <source>
        <dbReference type="Google" id="ProtNLM"/>
    </source>
</evidence>
<evidence type="ECO:0000313" key="3">
    <source>
        <dbReference type="EMBL" id="MBU4682359.1"/>
    </source>
</evidence>
<feature type="compositionally biased region" description="Low complexity" evidence="1">
    <location>
        <begin position="254"/>
        <end position="263"/>
    </location>
</feature>
<reference evidence="3 4" key="1">
    <citation type="submission" date="2021-04" db="EMBL/GenBank/DDBJ databases">
        <authorList>
            <person name="Seiffert S.N."/>
        </authorList>
    </citation>
    <scope>NUCLEOTIDE SEQUENCE [LARGE SCALE GENOMIC DNA]</scope>
    <source>
        <strain evidence="3 4">1</strain>
    </source>
</reference>
<dbReference type="EMBL" id="JAGRYU010000013">
    <property type="protein sequence ID" value="MBU4682359.1"/>
    <property type="molecule type" value="Genomic_DNA"/>
</dbReference>
<dbReference type="NCBIfam" id="NF040486">
    <property type="entry name" value="SrfA_fam"/>
    <property type="match status" value="1"/>
</dbReference>
<feature type="compositionally biased region" description="Polar residues" evidence="1">
    <location>
        <begin position="316"/>
        <end position="325"/>
    </location>
</feature>
<comment type="caution">
    <text evidence="3">The sequence shown here is derived from an EMBL/GenBank/DDBJ whole genome shotgun (WGS) entry which is preliminary data.</text>
</comment>
<protein>
    <recommendedName>
        <fullName evidence="5">Virulence effector protein</fullName>
    </recommendedName>
</protein>
<feature type="region of interest" description="Disordered" evidence="1">
    <location>
        <begin position="244"/>
        <end position="329"/>
    </location>
</feature>